<gene>
    <name evidence="2" type="ORF">J2S08_004077</name>
</gene>
<evidence type="ECO:0000313" key="2">
    <source>
        <dbReference type="EMBL" id="MDQ0178174.1"/>
    </source>
</evidence>
<protein>
    <submittedName>
        <fullName evidence="2">Uncharacterized protein</fullName>
    </submittedName>
</protein>
<evidence type="ECO:0000256" key="1">
    <source>
        <dbReference type="SAM" id="Phobius"/>
    </source>
</evidence>
<keyword evidence="1" id="KW-0812">Transmembrane</keyword>
<proteinExistence type="predicted"/>
<name>A0ABT9WYH5_9BACI</name>
<keyword evidence="1" id="KW-1133">Transmembrane helix</keyword>
<dbReference type="Proteomes" id="UP001223586">
    <property type="component" value="Unassembled WGS sequence"/>
</dbReference>
<reference evidence="2 3" key="1">
    <citation type="submission" date="2023-07" db="EMBL/GenBank/DDBJ databases">
        <title>Genomic Encyclopedia of Type Strains, Phase IV (KMG-IV): sequencing the most valuable type-strain genomes for metagenomic binning, comparative biology and taxonomic classification.</title>
        <authorList>
            <person name="Goeker M."/>
        </authorList>
    </citation>
    <scope>NUCLEOTIDE SEQUENCE [LARGE SCALE GENOMIC DNA]</scope>
    <source>
        <strain evidence="2 3">DSM 23837</strain>
    </source>
</reference>
<keyword evidence="1" id="KW-0472">Membrane</keyword>
<accession>A0ABT9WYH5</accession>
<comment type="caution">
    <text evidence="2">The sequence shown here is derived from an EMBL/GenBank/DDBJ whole genome shotgun (WGS) entry which is preliminary data.</text>
</comment>
<dbReference type="EMBL" id="JAUSTT010000035">
    <property type="protein sequence ID" value="MDQ0178174.1"/>
    <property type="molecule type" value="Genomic_DNA"/>
</dbReference>
<organism evidence="2 3">
    <name type="scientific">Bacillus chungangensis</name>
    <dbReference type="NCBI Taxonomy" id="587633"/>
    <lineage>
        <taxon>Bacteria</taxon>
        <taxon>Bacillati</taxon>
        <taxon>Bacillota</taxon>
        <taxon>Bacilli</taxon>
        <taxon>Bacillales</taxon>
        <taxon>Bacillaceae</taxon>
        <taxon>Bacillus</taxon>
    </lineage>
</organism>
<evidence type="ECO:0000313" key="3">
    <source>
        <dbReference type="Proteomes" id="UP001223586"/>
    </source>
</evidence>
<keyword evidence="3" id="KW-1185">Reference proteome</keyword>
<feature type="transmembrane region" description="Helical" evidence="1">
    <location>
        <begin position="12"/>
        <end position="30"/>
    </location>
</feature>
<sequence length="49" mass="5590">MELLKNSKGKWCAVFGVFLLMFMFTTPISTTSEVAKGELKREHDPLYHG</sequence>
<dbReference type="RefSeq" id="WP_307232777.1">
    <property type="nucleotide sequence ID" value="NZ_JAUSTT010000035.1"/>
</dbReference>